<reference evidence="2 3" key="1">
    <citation type="submission" date="2024-09" db="EMBL/GenBank/DDBJ databases">
        <authorList>
            <person name="Sun Q."/>
            <person name="Mori K."/>
        </authorList>
    </citation>
    <scope>NUCLEOTIDE SEQUENCE [LARGE SCALE GENOMIC DNA]</scope>
    <source>
        <strain evidence="2 3">TBRC 2205</strain>
    </source>
</reference>
<dbReference type="PANTHER" id="PTHR46696">
    <property type="entry name" value="P450, PUTATIVE (EUROFUNG)-RELATED"/>
    <property type="match status" value="1"/>
</dbReference>
<dbReference type="RefSeq" id="WP_377343297.1">
    <property type="nucleotide sequence ID" value="NZ_JBHLUE010000026.1"/>
</dbReference>
<dbReference type="Proteomes" id="UP001589894">
    <property type="component" value="Unassembled WGS sequence"/>
</dbReference>
<sequence length="394" mass="43729">MTVSYNPLDPEFVANPYPVLKELRESAPAYQIMDGLWLLTRHHDIDEVLRDREGFTVDHRKLSAGPAQNGVPYESIANILFRDPPEHTRWRRQMARALTPAHIEAFRPRAAGLVDELLDAIGEKGETEFIEAFAGSLPFLAISELLGTPVADRPQLHAWTSDIVNITEPIASPEVSAAIVRSSDEMRAYLTDLCAHKRTHPADDVISRLVAADGDDHPTPEEAVEHVLLLQVAAPEPTTNHLAFGALELARHPDQARVLRDDPSLDNDATEELLRYEAPLQIAVRGVLRDTELHGEKIQAGAAVVMSIAAANHDAERWGDTADDLDLRRNRPQDHLSFARGIHTCFGAALARLLGQETFGRLARRFPDLTLTADPQWNILLNRRGPTQVPISVR</sequence>
<comment type="caution">
    <text evidence="2">The sequence shown here is derived from an EMBL/GenBank/DDBJ whole genome shotgun (WGS) entry which is preliminary data.</text>
</comment>
<dbReference type="PRINTS" id="PR00359">
    <property type="entry name" value="BP450"/>
</dbReference>
<protein>
    <submittedName>
        <fullName evidence="2">Cytochrome P450</fullName>
    </submittedName>
</protein>
<dbReference type="Pfam" id="PF00067">
    <property type="entry name" value="p450"/>
    <property type="match status" value="1"/>
</dbReference>
<dbReference type="InterPro" id="IPR036396">
    <property type="entry name" value="Cyt_P450_sf"/>
</dbReference>
<evidence type="ECO:0000256" key="1">
    <source>
        <dbReference type="ARBA" id="ARBA00010617"/>
    </source>
</evidence>
<dbReference type="InterPro" id="IPR001128">
    <property type="entry name" value="Cyt_P450"/>
</dbReference>
<accession>A0ABV6P4P3</accession>
<keyword evidence="3" id="KW-1185">Reference proteome</keyword>
<evidence type="ECO:0000313" key="2">
    <source>
        <dbReference type="EMBL" id="MFC0567921.1"/>
    </source>
</evidence>
<gene>
    <name evidence="2" type="ORF">ACFFHU_27730</name>
</gene>
<dbReference type="PANTHER" id="PTHR46696:SF1">
    <property type="entry name" value="CYTOCHROME P450 YJIB-RELATED"/>
    <property type="match status" value="1"/>
</dbReference>
<name>A0ABV6P4P3_9ACTN</name>
<dbReference type="SUPFAM" id="SSF48264">
    <property type="entry name" value="Cytochrome P450"/>
    <property type="match status" value="1"/>
</dbReference>
<dbReference type="EMBL" id="JBHLUE010000026">
    <property type="protein sequence ID" value="MFC0567921.1"/>
    <property type="molecule type" value="Genomic_DNA"/>
</dbReference>
<organism evidence="2 3">
    <name type="scientific">Plantactinospora siamensis</name>
    <dbReference type="NCBI Taxonomy" id="555372"/>
    <lineage>
        <taxon>Bacteria</taxon>
        <taxon>Bacillati</taxon>
        <taxon>Actinomycetota</taxon>
        <taxon>Actinomycetes</taxon>
        <taxon>Micromonosporales</taxon>
        <taxon>Micromonosporaceae</taxon>
        <taxon>Plantactinospora</taxon>
    </lineage>
</organism>
<dbReference type="InterPro" id="IPR002397">
    <property type="entry name" value="Cyt_P450_B"/>
</dbReference>
<dbReference type="CDD" id="cd20625">
    <property type="entry name" value="CYP164-like"/>
    <property type="match status" value="1"/>
</dbReference>
<evidence type="ECO:0000313" key="3">
    <source>
        <dbReference type="Proteomes" id="UP001589894"/>
    </source>
</evidence>
<proteinExistence type="inferred from homology"/>
<dbReference type="Gene3D" id="1.10.630.10">
    <property type="entry name" value="Cytochrome P450"/>
    <property type="match status" value="1"/>
</dbReference>
<comment type="similarity">
    <text evidence="1">Belongs to the cytochrome P450 family.</text>
</comment>